<dbReference type="GO" id="GO:0016705">
    <property type="term" value="F:oxidoreductase activity, acting on paired donors, with incorporation or reduction of molecular oxygen"/>
    <property type="evidence" value="ECO:0007669"/>
    <property type="project" value="InterPro"/>
</dbReference>
<dbReference type="Gene3D" id="1.10.630.10">
    <property type="entry name" value="Cytochrome P450"/>
    <property type="match status" value="1"/>
</dbReference>
<dbReference type="GO" id="GO:0020037">
    <property type="term" value="F:heme binding"/>
    <property type="evidence" value="ECO:0007669"/>
    <property type="project" value="InterPro"/>
</dbReference>
<dbReference type="InParanoid" id="A0A803SYG3"/>
<evidence type="ECO:0000256" key="4">
    <source>
        <dbReference type="ARBA" id="ARBA00023002"/>
    </source>
</evidence>
<keyword evidence="4" id="KW-0560">Oxidoreductase</keyword>
<dbReference type="PANTHER" id="PTHR24302:SF42">
    <property type="entry name" value="CYTOCHROME P450 FAMILY 3 SUBFAMILY A MEMBER 4"/>
    <property type="match status" value="1"/>
</dbReference>
<name>A0A803SYG3_ANOCA</name>
<evidence type="ECO:0000313" key="8">
    <source>
        <dbReference type="Proteomes" id="UP000001646"/>
    </source>
</evidence>
<dbReference type="AlphaFoldDB" id="A0A803SYG3"/>
<protein>
    <submittedName>
        <fullName evidence="7">Uncharacterized protein</fullName>
    </submittedName>
</protein>
<evidence type="ECO:0000256" key="1">
    <source>
        <dbReference type="ARBA" id="ARBA00010617"/>
    </source>
</evidence>
<comment type="similarity">
    <text evidence="1">Belongs to the cytochrome P450 family.</text>
</comment>
<accession>A0A803SYG3</accession>
<reference evidence="7" key="3">
    <citation type="submission" date="2025-09" db="UniProtKB">
        <authorList>
            <consortium name="Ensembl"/>
        </authorList>
    </citation>
    <scope>IDENTIFICATION</scope>
</reference>
<dbReference type="InterPro" id="IPR050705">
    <property type="entry name" value="Cytochrome_P450_3A"/>
</dbReference>
<evidence type="ECO:0000313" key="7">
    <source>
        <dbReference type="Ensembl" id="ENSACAP00000028003.1"/>
    </source>
</evidence>
<dbReference type="GO" id="GO:0005506">
    <property type="term" value="F:iron ion binding"/>
    <property type="evidence" value="ECO:0007669"/>
    <property type="project" value="InterPro"/>
</dbReference>
<organism evidence="7 8">
    <name type="scientific">Anolis carolinensis</name>
    <name type="common">Green anole</name>
    <name type="synonym">American chameleon</name>
    <dbReference type="NCBI Taxonomy" id="28377"/>
    <lineage>
        <taxon>Eukaryota</taxon>
        <taxon>Metazoa</taxon>
        <taxon>Chordata</taxon>
        <taxon>Craniata</taxon>
        <taxon>Vertebrata</taxon>
        <taxon>Euteleostomi</taxon>
        <taxon>Lepidosauria</taxon>
        <taxon>Squamata</taxon>
        <taxon>Bifurcata</taxon>
        <taxon>Unidentata</taxon>
        <taxon>Episquamata</taxon>
        <taxon>Toxicofera</taxon>
        <taxon>Iguania</taxon>
        <taxon>Dactyloidae</taxon>
        <taxon>Anolis</taxon>
    </lineage>
</organism>
<dbReference type="GeneTree" id="ENSGT01030000236987"/>
<sequence>MLSFLLPCSRSCFNRISFFHGVGFLWALSTSNPPFSIISFLPKQAFIRVKIHGILISFNCPNFANTVPINPRLLSPSYGIWPYNFFKKLGIPGPRPLPFIGTLHKHRIGVNNFDQKSHEKYGKIWG</sequence>
<dbReference type="GO" id="GO:0004497">
    <property type="term" value="F:monooxygenase activity"/>
    <property type="evidence" value="ECO:0007669"/>
    <property type="project" value="UniProtKB-KW"/>
</dbReference>
<dbReference type="SUPFAM" id="SSF48264">
    <property type="entry name" value="Cytochrome P450"/>
    <property type="match status" value="1"/>
</dbReference>
<reference evidence="7" key="1">
    <citation type="submission" date="2009-12" db="EMBL/GenBank/DDBJ databases">
        <title>The Genome Sequence of Anolis carolinensis (Green Anole Lizard).</title>
        <authorList>
            <consortium name="The Genome Sequencing Platform"/>
            <person name="Di Palma F."/>
            <person name="Alfoldi J."/>
            <person name="Heiman D."/>
            <person name="Young S."/>
            <person name="Grabherr M."/>
            <person name="Johnson J."/>
            <person name="Lander E.S."/>
            <person name="Lindblad-Toh K."/>
        </authorList>
    </citation>
    <scope>NUCLEOTIDE SEQUENCE [LARGE SCALE GENOMIC DNA]</scope>
    <source>
        <strain evidence="7">JBL SC #1</strain>
    </source>
</reference>
<dbReference type="Ensembl" id="ENSACAT00000042834.1">
    <property type="protein sequence ID" value="ENSACAP00000028003.1"/>
    <property type="gene ID" value="ENSACAG00000045291.1"/>
</dbReference>
<reference evidence="7" key="2">
    <citation type="submission" date="2025-08" db="UniProtKB">
        <authorList>
            <consortium name="Ensembl"/>
        </authorList>
    </citation>
    <scope>IDENTIFICATION</scope>
</reference>
<evidence type="ECO:0000256" key="3">
    <source>
        <dbReference type="ARBA" id="ARBA00022723"/>
    </source>
</evidence>
<keyword evidence="5" id="KW-0408">Iron</keyword>
<evidence type="ECO:0000256" key="5">
    <source>
        <dbReference type="ARBA" id="ARBA00023004"/>
    </source>
</evidence>
<keyword evidence="2" id="KW-0349">Heme</keyword>
<keyword evidence="3" id="KW-0479">Metal-binding</keyword>
<evidence type="ECO:0000256" key="2">
    <source>
        <dbReference type="ARBA" id="ARBA00022617"/>
    </source>
</evidence>
<keyword evidence="8" id="KW-1185">Reference proteome</keyword>
<proteinExistence type="inferred from homology"/>
<dbReference type="Proteomes" id="UP000001646">
    <property type="component" value="Unplaced"/>
</dbReference>
<evidence type="ECO:0000256" key="6">
    <source>
        <dbReference type="ARBA" id="ARBA00023033"/>
    </source>
</evidence>
<dbReference type="InterPro" id="IPR036396">
    <property type="entry name" value="Cyt_P450_sf"/>
</dbReference>
<keyword evidence="6" id="KW-0503">Monooxygenase</keyword>
<dbReference type="PANTHER" id="PTHR24302">
    <property type="entry name" value="CYTOCHROME P450 FAMILY 3"/>
    <property type="match status" value="1"/>
</dbReference>